<keyword evidence="3" id="KW-1185">Reference proteome</keyword>
<reference evidence="3" key="1">
    <citation type="journal article" date="2011" name="Genome Res.">
        <title>Phylogeny-wide analysis of social amoeba genomes highlights ancient origins for complex intercellular communication.</title>
        <authorList>
            <person name="Heidel A.J."/>
            <person name="Lawal H.M."/>
            <person name="Felder M."/>
            <person name="Schilde C."/>
            <person name="Helps N.R."/>
            <person name="Tunggal B."/>
            <person name="Rivero F."/>
            <person name="John U."/>
            <person name="Schleicher M."/>
            <person name="Eichinger L."/>
            <person name="Platzer M."/>
            <person name="Noegel A.A."/>
            <person name="Schaap P."/>
            <person name="Gloeckner G."/>
        </authorList>
    </citation>
    <scope>NUCLEOTIDE SEQUENCE [LARGE SCALE GENOMIC DNA]</scope>
    <source>
        <strain evidence="3">SH3</strain>
    </source>
</reference>
<dbReference type="AlphaFoldDB" id="F4Q4V1"/>
<protein>
    <recommendedName>
        <fullName evidence="4">Transmembrane protein</fullName>
    </recommendedName>
</protein>
<dbReference type="EMBL" id="GL883021">
    <property type="protein sequence ID" value="EGG17897.1"/>
    <property type="molecule type" value="Genomic_DNA"/>
</dbReference>
<evidence type="ECO:0000313" key="3">
    <source>
        <dbReference type="Proteomes" id="UP000007797"/>
    </source>
</evidence>
<feature type="chain" id="PRO_5003316098" description="Transmembrane protein" evidence="1">
    <location>
        <begin position="23"/>
        <end position="593"/>
    </location>
</feature>
<accession>F4Q4V1</accession>
<evidence type="ECO:0000313" key="2">
    <source>
        <dbReference type="EMBL" id="EGG17897.1"/>
    </source>
</evidence>
<dbReference type="KEGG" id="dfa:DFA_08898"/>
<dbReference type="GeneID" id="14869588"/>
<evidence type="ECO:0000256" key="1">
    <source>
        <dbReference type="SAM" id="SignalP"/>
    </source>
</evidence>
<gene>
    <name evidence="2" type="ORF">DFA_08898</name>
</gene>
<organism evidence="2 3">
    <name type="scientific">Cavenderia fasciculata</name>
    <name type="common">Slime mold</name>
    <name type="synonym">Dictyostelium fasciculatum</name>
    <dbReference type="NCBI Taxonomy" id="261658"/>
    <lineage>
        <taxon>Eukaryota</taxon>
        <taxon>Amoebozoa</taxon>
        <taxon>Evosea</taxon>
        <taxon>Eumycetozoa</taxon>
        <taxon>Dictyostelia</taxon>
        <taxon>Acytosteliales</taxon>
        <taxon>Cavenderiaceae</taxon>
        <taxon>Cavenderia</taxon>
    </lineage>
</organism>
<proteinExistence type="predicted"/>
<name>F4Q4V1_CACFS</name>
<sequence length="593" mass="63033">MSSLSFSTLIICLLFIVSIVSSSSVYSSVQFKAQDCSEGCDFFQDSNWIGGSAPQYNQNATIDFSTSYYHGNQYIYTSNGSPFSLLNLNITSGRNNNVTLVLSVALKLDSLNLTASWIQVDENVIFNINENASIANGGGVFVGIGGYFVVVGNTTLGYASAISLHGNATFVAFGSALIEGYLTGYPTGSNYYGGQFEFLGSTIISRTDVVAELIYFNDTLIVTGRTYLTANRMVGRTGNFSIVGSDITVGEINVNTNVSLTLGGTLKMGSYVSNSYIAYLEGTANTQVYAQTGNFTTFANVSLLGETLIFNASVAFGNGNITSLEIDNDNNYWSRFVFTNVSIAKLFTAPTISAPITIEVNGNSSLLIVDVEMVNIVVFPSATLNLTTSQITMDSKSSLFFNGANALFNYTYVNGGSVSASQSSQVVLTGGSKFSSASLSLANNSQLIVSGSNNHLASLVLGTGAQMNMTDGTLYIASTLTVNANSAVNLNLTSLATSTSYVPIICNSQVTFSYSSRLTLTTKAKGVALGTQYYLVNGRSEMSIPNFTLYPTQPGRLNIANAGTCDTIRLRGTNGFAVINLSMNFQFNCTTVL</sequence>
<dbReference type="Proteomes" id="UP000007797">
    <property type="component" value="Unassembled WGS sequence"/>
</dbReference>
<feature type="signal peptide" evidence="1">
    <location>
        <begin position="1"/>
        <end position="22"/>
    </location>
</feature>
<keyword evidence="1" id="KW-0732">Signal</keyword>
<dbReference type="RefSeq" id="XP_004356381.1">
    <property type="nucleotide sequence ID" value="XM_004356328.1"/>
</dbReference>
<evidence type="ECO:0008006" key="4">
    <source>
        <dbReference type="Google" id="ProtNLM"/>
    </source>
</evidence>